<dbReference type="InterPro" id="IPR009325">
    <property type="entry name" value="DUF983"/>
</dbReference>
<keyword evidence="1" id="KW-1133">Transmembrane helix</keyword>
<evidence type="ECO:0000256" key="1">
    <source>
        <dbReference type="SAM" id="Phobius"/>
    </source>
</evidence>
<proteinExistence type="predicted"/>
<comment type="caution">
    <text evidence="2">The sequence shown here is derived from an EMBL/GenBank/DDBJ whole genome shotgun (WGS) entry which is preliminary data.</text>
</comment>
<sequence>MDEPRSSKGQSGLVQAALFGECPACGARTLFAGWVRFAPRCRACGHDFAAYNVGDGPAAFLILVIGALVSAFAVVLQVQASPPFWVHILLWVPLTFAFVILSLRVSKAAMLIHEARAEVREGRLDGDEKGSR</sequence>
<dbReference type="Pfam" id="PF06170">
    <property type="entry name" value="DUF983"/>
    <property type="match status" value="1"/>
</dbReference>
<keyword evidence="1" id="KW-0472">Membrane</keyword>
<evidence type="ECO:0000313" key="3">
    <source>
        <dbReference type="Proteomes" id="UP000248014"/>
    </source>
</evidence>
<accession>A0A2V3VEM5</accession>
<feature type="transmembrane region" description="Helical" evidence="1">
    <location>
        <begin position="84"/>
        <end position="103"/>
    </location>
</feature>
<name>A0A2V3VEM5_9SPHN</name>
<organism evidence="2 3">
    <name type="scientific">Blastomonas natatoria</name>
    <dbReference type="NCBI Taxonomy" id="34015"/>
    <lineage>
        <taxon>Bacteria</taxon>
        <taxon>Pseudomonadati</taxon>
        <taxon>Pseudomonadota</taxon>
        <taxon>Alphaproteobacteria</taxon>
        <taxon>Sphingomonadales</taxon>
        <taxon>Sphingomonadaceae</taxon>
        <taxon>Blastomonas</taxon>
    </lineage>
</organism>
<protein>
    <submittedName>
        <fullName evidence="2">Uncharacterized protein (DUF983 family)</fullName>
    </submittedName>
</protein>
<dbReference type="RefSeq" id="WP_110297240.1">
    <property type="nucleotide sequence ID" value="NZ_QJJM01000001.1"/>
</dbReference>
<keyword evidence="1" id="KW-0812">Transmembrane</keyword>
<evidence type="ECO:0000313" key="2">
    <source>
        <dbReference type="EMBL" id="PXW79291.1"/>
    </source>
</evidence>
<gene>
    <name evidence="2" type="ORF">C7451_101356</name>
</gene>
<keyword evidence="3" id="KW-1185">Reference proteome</keyword>
<reference evidence="2 3" key="1">
    <citation type="submission" date="2018-05" db="EMBL/GenBank/DDBJ databases">
        <title>Genomic Encyclopedia of Type Strains, Phase IV (KMG-IV): sequencing the most valuable type-strain genomes for metagenomic binning, comparative biology and taxonomic classification.</title>
        <authorList>
            <person name="Goeker M."/>
        </authorList>
    </citation>
    <scope>NUCLEOTIDE SEQUENCE [LARGE SCALE GENOMIC DNA]</scope>
    <source>
        <strain evidence="2 3">DSM 3183</strain>
    </source>
</reference>
<feature type="transmembrane region" description="Helical" evidence="1">
    <location>
        <begin position="58"/>
        <end position="78"/>
    </location>
</feature>
<dbReference type="EMBL" id="QJJM01000001">
    <property type="protein sequence ID" value="PXW79291.1"/>
    <property type="molecule type" value="Genomic_DNA"/>
</dbReference>
<dbReference type="OrthoDB" id="9799456at2"/>
<dbReference type="AlphaFoldDB" id="A0A2V3VEM5"/>
<dbReference type="Proteomes" id="UP000248014">
    <property type="component" value="Unassembled WGS sequence"/>
</dbReference>